<dbReference type="EMBL" id="CAJNRE010007358">
    <property type="protein sequence ID" value="CAF2064777.1"/>
    <property type="molecule type" value="Genomic_DNA"/>
</dbReference>
<name>A0A816QPY3_9BILA</name>
<gene>
    <name evidence="1" type="ORF">MBJ925_LOCUS15601</name>
</gene>
<protein>
    <submittedName>
        <fullName evidence="1">Uncharacterized protein</fullName>
    </submittedName>
</protein>
<evidence type="ECO:0000313" key="2">
    <source>
        <dbReference type="Proteomes" id="UP000663824"/>
    </source>
</evidence>
<proteinExistence type="predicted"/>
<dbReference type="AlphaFoldDB" id="A0A816QPY3"/>
<accession>A0A816QPY3</accession>
<evidence type="ECO:0000313" key="1">
    <source>
        <dbReference type="EMBL" id="CAF2064777.1"/>
    </source>
</evidence>
<dbReference type="Proteomes" id="UP000663824">
    <property type="component" value="Unassembled WGS sequence"/>
</dbReference>
<organism evidence="1 2">
    <name type="scientific">Rotaria magnacalcarata</name>
    <dbReference type="NCBI Taxonomy" id="392030"/>
    <lineage>
        <taxon>Eukaryota</taxon>
        <taxon>Metazoa</taxon>
        <taxon>Spiralia</taxon>
        <taxon>Gnathifera</taxon>
        <taxon>Rotifera</taxon>
        <taxon>Eurotatoria</taxon>
        <taxon>Bdelloidea</taxon>
        <taxon>Philodinida</taxon>
        <taxon>Philodinidae</taxon>
        <taxon>Rotaria</taxon>
    </lineage>
</organism>
<comment type="caution">
    <text evidence="1">The sequence shown here is derived from an EMBL/GenBank/DDBJ whole genome shotgun (WGS) entry which is preliminary data.</text>
</comment>
<reference evidence="1" key="1">
    <citation type="submission" date="2021-02" db="EMBL/GenBank/DDBJ databases">
        <authorList>
            <person name="Nowell W R."/>
        </authorList>
    </citation>
    <scope>NUCLEOTIDE SEQUENCE</scope>
</reference>
<sequence>MQEHSWAPRVSKTFAKQHYTCRTYDFPKHIVEQRQKTVLRQFQQTTNQLQHYTMELEQTGGLKKWKLPFDSAILSNAINECVKNAQQRLRKEFDYKKKMLSLNSSDHHFIRKFYDLKPNEEQIHLAKMIWKTTADELKTIEYIEILRKRIFLQRLPSRIDKIINQTIEPIELLLSNSTINKDQRASLISSCSKTITQYKFDLMSLNLNIMENIKRDHQQSLKDLQLKLIISNHDETSIEVIKAGQIAMRKRHHPCRLFFINCAAVTRRANSASQLRVL</sequence>